<dbReference type="Pfam" id="PF00067">
    <property type="entry name" value="p450"/>
    <property type="match status" value="1"/>
</dbReference>
<evidence type="ECO:0000256" key="1">
    <source>
        <dbReference type="ARBA" id="ARBA00010397"/>
    </source>
</evidence>
<keyword evidence="8" id="KW-0342">GTP-binding</keyword>
<comment type="cofactor">
    <cofactor evidence="9">
        <name>heme</name>
        <dbReference type="ChEBI" id="CHEBI:30413"/>
    </cofactor>
</comment>
<evidence type="ECO:0000256" key="8">
    <source>
        <dbReference type="ARBA" id="ARBA00023134"/>
    </source>
</evidence>
<feature type="domain" description="W2" evidence="11">
    <location>
        <begin position="751"/>
        <end position="916"/>
    </location>
</feature>
<dbReference type="Gene3D" id="2.20.25.350">
    <property type="match status" value="1"/>
</dbReference>
<evidence type="ECO:0000256" key="6">
    <source>
        <dbReference type="ARBA" id="ARBA00022917"/>
    </source>
</evidence>
<evidence type="ECO:0000256" key="2">
    <source>
        <dbReference type="ARBA" id="ARBA00022540"/>
    </source>
</evidence>
<dbReference type="InterPro" id="IPR002401">
    <property type="entry name" value="Cyt_P450_E_grp-I"/>
</dbReference>
<dbReference type="InterPro" id="IPR016024">
    <property type="entry name" value="ARM-type_fold"/>
</dbReference>
<evidence type="ECO:0000313" key="12">
    <source>
        <dbReference type="EMBL" id="TDZ18482.1"/>
    </source>
</evidence>
<dbReference type="Gene3D" id="3.30.30.170">
    <property type="match status" value="1"/>
</dbReference>
<evidence type="ECO:0000256" key="4">
    <source>
        <dbReference type="ARBA" id="ARBA00022723"/>
    </source>
</evidence>
<dbReference type="InterPro" id="IPR016190">
    <property type="entry name" value="Transl_init_fac_IF2/IF5_Zn-bd"/>
</dbReference>
<evidence type="ECO:0000259" key="11">
    <source>
        <dbReference type="PROSITE" id="PS51363"/>
    </source>
</evidence>
<dbReference type="SMART" id="SM00653">
    <property type="entry name" value="eIF2B_5"/>
    <property type="match status" value="1"/>
</dbReference>
<evidence type="ECO:0000256" key="7">
    <source>
        <dbReference type="ARBA" id="ARBA00023004"/>
    </source>
</evidence>
<dbReference type="FunFam" id="3.30.30.170:FF:000002">
    <property type="entry name" value="Eukaryotic translation initiation factor 5"/>
    <property type="match status" value="1"/>
</dbReference>
<dbReference type="FunFam" id="1.25.40.180:FF:000031">
    <property type="entry name" value="Eukaryotic translation initiation factor 5"/>
    <property type="match status" value="1"/>
</dbReference>
<feature type="region of interest" description="Disordered" evidence="10">
    <location>
        <begin position="644"/>
        <end position="696"/>
    </location>
</feature>
<dbReference type="PANTHER" id="PTHR24305">
    <property type="entry name" value="CYTOCHROME P450"/>
    <property type="match status" value="1"/>
</dbReference>
<feature type="binding site" description="axial binding residue" evidence="9">
    <location>
        <position position="421"/>
    </location>
    <ligand>
        <name>heme</name>
        <dbReference type="ChEBI" id="CHEBI:30413"/>
    </ligand>
    <ligandPart>
        <name>Fe</name>
        <dbReference type="ChEBI" id="CHEBI:18248"/>
    </ligandPart>
</feature>
<protein>
    <submittedName>
        <fullName evidence="12">Eukaryotic translation initiation factor 5</fullName>
    </submittedName>
</protein>
<feature type="compositionally biased region" description="Acidic residues" evidence="10">
    <location>
        <begin position="685"/>
        <end position="696"/>
    </location>
</feature>
<evidence type="ECO:0000256" key="10">
    <source>
        <dbReference type="SAM" id="MobiDB-lite"/>
    </source>
</evidence>
<dbReference type="GO" id="GO:0005525">
    <property type="term" value="F:GTP binding"/>
    <property type="evidence" value="ECO:0007669"/>
    <property type="project" value="UniProtKB-KW"/>
</dbReference>
<dbReference type="Pfam" id="PF01873">
    <property type="entry name" value="eIF-5_eIF-2B"/>
    <property type="match status" value="1"/>
</dbReference>
<accession>A0A484FK45</accession>
<keyword evidence="6" id="KW-0648">Protein biosynthesis</keyword>
<dbReference type="GO" id="GO:0020037">
    <property type="term" value="F:heme binding"/>
    <property type="evidence" value="ECO:0007669"/>
    <property type="project" value="InterPro"/>
</dbReference>
<dbReference type="FunFam" id="2.20.25.350:FF:000001">
    <property type="entry name" value="Eukaryotic translation initiation factor 5"/>
    <property type="match status" value="1"/>
</dbReference>
<keyword evidence="4 9" id="KW-0479">Metal-binding</keyword>
<dbReference type="PRINTS" id="PR00385">
    <property type="entry name" value="P450"/>
</dbReference>
<dbReference type="InterPro" id="IPR050121">
    <property type="entry name" value="Cytochrome_P450_monoxygenase"/>
</dbReference>
<organism evidence="12 13">
    <name type="scientific">Colletotrichum orbiculare (strain 104-T / ATCC 96160 / CBS 514.97 / LARS 414 / MAFF 240422)</name>
    <name type="common">Cucumber anthracnose fungus</name>
    <name type="synonym">Colletotrichum lagenarium</name>
    <dbReference type="NCBI Taxonomy" id="1213857"/>
    <lineage>
        <taxon>Eukaryota</taxon>
        <taxon>Fungi</taxon>
        <taxon>Dikarya</taxon>
        <taxon>Ascomycota</taxon>
        <taxon>Pezizomycotina</taxon>
        <taxon>Sordariomycetes</taxon>
        <taxon>Hypocreomycetidae</taxon>
        <taxon>Glomerellales</taxon>
        <taxon>Glomerellaceae</taxon>
        <taxon>Colletotrichum</taxon>
        <taxon>Colletotrichum orbiculare species complex</taxon>
    </lineage>
</organism>
<dbReference type="Gene3D" id="1.10.630.10">
    <property type="entry name" value="Cytochrome P450"/>
    <property type="match status" value="1"/>
</dbReference>
<dbReference type="CDD" id="cd11059">
    <property type="entry name" value="CYP_fungal"/>
    <property type="match status" value="1"/>
</dbReference>
<dbReference type="SMART" id="SM00515">
    <property type="entry name" value="eIF5C"/>
    <property type="match status" value="1"/>
</dbReference>
<dbReference type="OrthoDB" id="1470350at2759"/>
<dbReference type="Proteomes" id="UP000014480">
    <property type="component" value="Unassembled WGS sequence"/>
</dbReference>
<dbReference type="InterPro" id="IPR001128">
    <property type="entry name" value="Cyt_P450"/>
</dbReference>
<dbReference type="SUPFAM" id="SSF75689">
    <property type="entry name" value="Zinc-binding domain of translation initiation factor 2 beta"/>
    <property type="match status" value="1"/>
</dbReference>
<name>A0A484FK45_COLOR</name>
<dbReference type="PROSITE" id="PS51363">
    <property type="entry name" value="W2"/>
    <property type="match status" value="1"/>
</dbReference>
<dbReference type="PRINTS" id="PR00463">
    <property type="entry name" value="EP450I"/>
</dbReference>
<dbReference type="SUPFAM" id="SSF48264">
    <property type="entry name" value="Cytochrome P450"/>
    <property type="match status" value="1"/>
</dbReference>
<dbReference type="InterPro" id="IPR016189">
    <property type="entry name" value="Transl_init_fac_IF2/IF5_N"/>
</dbReference>
<evidence type="ECO:0000256" key="5">
    <source>
        <dbReference type="ARBA" id="ARBA00022741"/>
    </source>
</evidence>
<dbReference type="InterPro" id="IPR036396">
    <property type="entry name" value="Cyt_P450_sf"/>
</dbReference>
<dbReference type="InterPro" id="IPR002735">
    <property type="entry name" value="Transl_init_fac_IF2/IF5_dom"/>
</dbReference>
<dbReference type="Pfam" id="PF02020">
    <property type="entry name" value="W2"/>
    <property type="match status" value="1"/>
</dbReference>
<keyword evidence="2 12" id="KW-0396">Initiation factor</keyword>
<dbReference type="InterPro" id="IPR003307">
    <property type="entry name" value="W2_domain"/>
</dbReference>
<keyword evidence="7 9" id="KW-0408">Iron</keyword>
<evidence type="ECO:0000256" key="9">
    <source>
        <dbReference type="PIRSR" id="PIRSR602401-1"/>
    </source>
</evidence>
<dbReference type="SUPFAM" id="SSF100966">
    <property type="entry name" value="Translation initiation factor 2 beta, aIF2beta, N-terminal domain"/>
    <property type="match status" value="1"/>
</dbReference>
<dbReference type="CDD" id="cd11561">
    <property type="entry name" value="W2_eIF5"/>
    <property type="match status" value="1"/>
</dbReference>
<dbReference type="EMBL" id="AMCV02000023">
    <property type="protein sequence ID" value="TDZ18482.1"/>
    <property type="molecule type" value="Genomic_DNA"/>
</dbReference>
<dbReference type="GO" id="GO:0004497">
    <property type="term" value="F:monooxygenase activity"/>
    <property type="evidence" value="ECO:0007669"/>
    <property type="project" value="InterPro"/>
</dbReference>
<dbReference type="AlphaFoldDB" id="A0A484FK45"/>
<comment type="similarity">
    <text evidence="1">Belongs to the eIF-2-beta/eIF-5 family.</text>
</comment>
<dbReference type="SUPFAM" id="SSF48371">
    <property type="entry name" value="ARM repeat"/>
    <property type="match status" value="1"/>
</dbReference>
<evidence type="ECO:0000256" key="3">
    <source>
        <dbReference type="ARBA" id="ARBA00022617"/>
    </source>
</evidence>
<dbReference type="Gene3D" id="1.25.40.180">
    <property type="match status" value="1"/>
</dbReference>
<dbReference type="GO" id="GO:0005506">
    <property type="term" value="F:iron ion binding"/>
    <property type="evidence" value="ECO:0007669"/>
    <property type="project" value="InterPro"/>
</dbReference>
<reference evidence="13" key="1">
    <citation type="journal article" date="2013" name="New Phytol.">
        <title>Comparative genomic and transcriptomic analyses reveal the hemibiotrophic stage shift of Colletotrichum fungi.</title>
        <authorList>
            <person name="Gan P."/>
            <person name="Ikeda K."/>
            <person name="Irieda H."/>
            <person name="Narusaka M."/>
            <person name="O'Connell R.J."/>
            <person name="Narusaka Y."/>
            <person name="Takano Y."/>
            <person name="Kubo Y."/>
            <person name="Shirasu K."/>
        </authorList>
    </citation>
    <scope>NUCLEOTIDE SEQUENCE [LARGE SCALE GENOMIC DNA]</scope>
    <source>
        <strain evidence="13">104-T / ATCC 96160 / CBS 514.97 / LARS 414 / MAFF 240422</strain>
    </source>
</reference>
<reference evidence="13" key="2">
    <citation type="journal article" date="2019" name="Mol. Plant Microbe Interact.">
        <title>Genome sequence resources for four phytopathogenic fungi from the Colletotrichum orbiculare species complex.</title>
        <authorList>
            <person name="Gan P."/>
            <person name="Tsushima A."/>
            <person name="Narusaka M."/>
            <person name="Narusaka Y."/>
            <person name="Takano Y."/>
            <person name="Kubo Y."/>
            <person name="Shirasu K."/>
        </authorList>
    </citation>
    <scope>GENOME REANNOTATION</scope>
    <source>
        <strain evidence="13">104-T / ATCC 96160 / CBS 514.97 / LARS 414 / MAFF 240422</strain>
    </source>
</reference>
<comment type="caution">
    <text evidence="12">The sequence shown here is derived from an EMBL/GenBank/DDBJ whole genome shotgun (WGS) entry which is preliminary data.</text>
</comment>
<dbReference type="STRING" id="1213857.A0A484FK45"/>
<sequence length="918" mass="102746">MLLSSPVFLAVAAATVVILYLVRCVYSPLWRLPGPRISAFTSLLLRLHELQGNRTRHIHHLHEQYGPVVRVSPNEVCFTSYDAVKEIYCSGGSGYDKTEFYNLFRVYGRRTMFTTLNKEDHAKRKRIIADRYANSNVLRPAPLSGIQERSLNFIKRCEASVGASHDIFMSLHSYACDCVTHHLFHPYGTNCLENKADEDMMHQVAADDSLQNRLVQHYSPALHRALSGVLYFFAKPRETPLADDFVMTSSGKPDPAQFTLLSRLHEKSSALDRVDMAGECLDHMAAGIDTTGDGLCFLMWELSQPRSMRFQEMLQREVRENPGVPFDKLPFLDAVVQEGLRCFPAIPMSLPRCVPPGGRSIDGYSIPENTVVSCQAYSVHRINDVVFPKPDVFDPERWMQSTGDAERKRLMFAFANGGRGCVGKHLALAEMKTLLADIYGRFTTLPEASMTDELMAMSSWMAQVLSRGRCPSSPHVYQSLDSTDTSIYIQSSQNNTAIMASLINVRRDVKDAFYRYKMEKLVTKIEGKGNGIKTVIVNLSSVAQSLARPGAFVIKYFGFELGAQTNVDPADDRWIINGSHNAAKLQDHLDGFINKFVLCKKCKNPETDVNIKDGRILLDCKACGQRSEVDLRLKLSSYILKNQPKKGKKDKAERKAARRAKANGAKENGNGSGSGGEGSDHGSNEVDDDAGSDDELEKMKKEAPELDDLEAKEHEWAVDMSEEAVKARQAQLPGEFKQKLNIGDDDDEDVEGGGNTVYDEFGNWIQDEATAKEGIDNVDSIDIFVKAKELGIETKHRAVLVLIQTIFDENIVSQIPKRAGMMKQFVTSERHEKALLGGTERLIGALGTEHPELYNQVVKILQQYYNHDLLSEEVAIKWGSKASRKYVDVSISKKVRKAAEPFIKWLEEAEEEESSDEE</sequence>
<proteinExistence type="inferred from homology"/>
<dbReference type="GO" id="GO:0003743">
    <property type="term" value="F:translation initiation factor activity"/>
    <property type="evidence" value="ECO:0007669"/>
    <property type="project" value="UniProtKB-KW"/>
</dbReference>
<gene>
    <name evidence="12" type="primary">TIF5</name>
    <name evidence="12" type="ORF">Cob_v008702</name>
</gene>
<keyword evidence="13" id="KW-1185">Reference proteome</keyword>
<evidence type="ECO:0000313" key="13">
    <source>
        <dbReference type="Proteomes" id="UP000014480"/>
    </source>
</evidence>
<dbReference type="PANTHER" id="PTHR24305:SF164">
    <property type="entry name" value="P450, PUTATIVE (EUROFUNG)-RELATED"/>
    <property type="match status" value="1"/>
</dbReference>
<keyword evidence="5" id="KW-0547">Nucleotide-binding</keyword>
<dbReference type="GO" id="GO:0016705">
    <property type="term" value="F:oxidoreductase activity, acting on paired donors, with incorporation or reduction of molecular oxygen"/>
    <property type="evidence" value="ECO:0007669"/>
    <property type="project" value="InterPro"/>
</dbReference>
<keyword evidence="3 9" id="KW-0349">Heme</keyword>